<keyword evidence="6" id="KW-1185">Reference proteome</keyword>
<dbReference type="eggNOG" id="ENOG502QUM9">
    <property type="taxonomic scope" value="Eukaryota"/>
</dbReference>
<evidence type="ECO:0000256" key="2">
    <source>
        <dbReference type="ARBA" id="ARBA00023054"/>
    </source>
</evidence>
<accession>T1IP61</accession>
<sequence>MRSSLLEVVSADHHLLTINMAEVTDDNREAKEAYLDSKMEKIRQRNRELQQRYLEIEADKQNAEENSNAALAKQLAQDGTVEKTTRNIARSTTRSTAPKPRKPKPDSPNNSGVGGRDGDGGGGRAGDTGGQDPCSNDQSRRQQRLSEDENPPPDPSYNFLFDRLRVGIENDEQRIQSRRHPSNYGGQDFSNVKNTIQIRRRHEREHPRGPPRNKMEMSLTMTGHERTQYEEWKRVQDQCDKERLARQKTASGEWRREWDRDKIIQEYNDF</sequence>
<dbReference type="PhylomeDB" id="T1IP61"/>
<dbReference type="AlphaFoldDB" id="T1IP61"/>
<dbReference type="EMBL" id="JH431246">
    <property type="status" value="NOT_ANNOTATED_CDS"/>
    <property type="molecule type" value="Genomic_DNA"/>
</dbReference>
<dbReference type="OMA" id="HEREHPR"/>
<dbReference type="EnsemblMetazoa" id="SMAR002806-RA">
    <property type="protein sequence ID" value="SMAR002806-PA"/>
    <property type="gene ID" value="SMAR002806"/>
</dbReference>
<keyword evidence="1" id="KW-0597">Phosphoprotein</keyword>
<reference evidence="6" key="1">
    <citation type="submission" date="2011-05" db="EMBL/GenBank/DDBJ databases">
        <authorList>
            <person name="Richards S.R."/>
            <person name="Qu J."/>
            <person name="Jiang H."/>
            <person name="Jhangiani S.N."/>
            <person name="Agravi P."/>
            <person name="Goodspeed R."/>
            <person name="Gross S."/>
            <person name="Mandapat C."/>
            <person name="Jackson L."/>
            <person name="Mathew T."/>
            <person name="Pu L."/>
            <person name="Thornton R."/>
            <person name="Saada N."/>
            <person name="Wilczek-Boney K.B."/>
            <person name="Lee S."/>
            <person name="Kovar C."/>
            <person name="Wu Y."/>
            <person name="Scherer S.E."/>
            <person name="Worley K.C."/>
            <person name="Muzny D.M."/>
            <person name="Gibbs R."/>
        </authorList>
    </citation>
    <scope>NUCLEOTIDE SEQUENCE</scope>
    <source>
        <strain evidence="6">Brora</strain>
    </source>
</reference>
<dbReference type="PANTHER" id="PTHR15635">
    <property type="entry name" value="COILED-COIL DOMAIN CONTAINING PROTEIN 9"/>
    <property type="match status" value="1"/>
</dbReference>
<feature type="region of interest" description="Disordered" evidence="4">
    <location>
        <begin position="75"/>
        <end position="159"/>
    </location>
</feature>
<reference evidence="5" key="2">
    <citation type="submission" date="2015-02" db="UniProtKB">
        <authorList>
            <consortium name="EnsemblMetazoa"/>
        </authorList>
    </citation>
    <scope>IDENTIFICATION</scope>
</reference>
<dbReference type="PANTHER" id="PTHR15635:SF12">
    <property type="entry name" value="HABP4_PAI-RBP1 DOMAIN-CONTAINING PROTEIN"/>
    <property type="match status" value="1"/>
</dbReference>
<feature type="compositionally biased region" description="Basic and acidic residues" evidence="4">
    <location>
        <begin position="138"/>
        <end position="147"/>
    </location>
</feature>
<dbReference type="Pfam" id="PF15266">
    <property type="entry name" value="DUF4594"/>
    <property type="match status" value="1"/>
</dbReference>
<dbReference type="Proteomes" id="UP000014500">
    <property type="component" value="Unassembled WGS sequence"/>
</dbReference>
<dbReference type="InterPro" id="IPR029336">
    <property type="entry name" value="DUF4594"/>
</dbReference>
<evidence type="ECO:0000256" key="3">
    <source>
        <dbReference type="SAM" id="Coils"/>
    </source>
</evidence>
<evidence type="ECO:0008006" key="7">
    <source>
        <dbReference type="Google" id="ProtNLM"/>
    </source>
</evidence>
<feature type="compositionally biased region" description="Polar residues" evidence="4">
    <location>
        <begin position="86"/>
        <end position="96"/>
    </location>
</feature>
<feature type="compositionally biased region" description="Gly residues" evidence="4">
    <location>
        <begin position="112"/>
        <end position="129"/>
    </location>
</feature>
<evidence type="ECO:0000256" key="1">
    <source>
        <dbReference type="ARBA" id="ARBA00022553"/>
    </source>
</evidence>
<feature type="coiled-coil region" evidence="3">
    <location>
        <begin position="39"/>
        <end position="73"/>
    </location>
</feature>
<evidence type="ECO:0000313" key="6">
    <source>
        <dbReference type="Proteomes" id="UP000014500"/>
    </source>
</evidence>
<evidence type="ECO:0000313" key="5">
    <source>
        <dbReference type="EnsemblMetazoa" id="SMAR002806-PA"/>
    </source>
</evidence>
<dbReference type="STRING" id="126957.T1IP61"/>
<proteinExistence type="predicted"/>
<name>T1IP61_STRMM</name>
<organism evidence="5 6">
    <name type="scientific">Strigamia maritima</name>
    <name type="common">European centipede</name>
    <name type="synonym">Geophilus maritimus</name>
    <dbReference type="NCBI Taxonomy" id="126957"/>
    <lineage>
        <taxon>Eukaryota</taxon>
        <taxon>Metazoa</taxon>
        <taxon>Ecdysozoa</taxon>
        <taxon>Arthropoda</taxon>
        <taxon>Myriapoda</taxon>
        <taxon>Chilopoda</taxon>
        <taxon>Pleurostigmophora</taxon>
        <taxon>Geophilomorpha</taxon>
        <taxon>Linotaeniidae</taxon>
        <taxon>Strigamia</taxon>
    </lineage>
</organism>
<protein>
    <recommendedName>
        <fullName evidence="7">Coiled-coil domain-containing protein 9</fullName>
    </recommendedName>
</protein>
<evidence type="ECO:0000256" key="4">
    <source>
        <dbReference type="SAM" id="MobiDB-lite"/>
    </source>
</evidence>
<dbReference type="HOGENOM" id="CLU_059134_0_0_1"/>
<keyword evidence="2 3" id="KW-0175">Coiled coil</keyword>